<dbReference type="AlphaFoldDB" id="A0A0M6WQ02"/>
<name>A0A0M6WQ02_9FIRM</name>
<evidence type="ECO:0000313" key="12">
    <source>
        <dbReference type="EMBL" id="RHE99060.1"/>
    </source>
</evidence>
<keyword evidence="1" id="KW-0677">Repeat</keyword>
<evidence type="ECO:0000313" key="9">
    <source>
        <dbReference type="EMBL" id="RGR67293.1"/>
    </source>
</evidence>
<dbReference type="EMBL" id="QRHP01000011">
    <property type="protein sequence ID" value="RHF83502.1"/>
    <property type="molecule type" value="Genomic_DNA"/>
</dbReference>
<dbReference type="InterPro" id="IPR019734">
    <property type="entry name" value="TPR_rpt"/>
</dbReference>
<evidence type="ECO:0000313" key="15">
    <source>
        <dbReference type="Proteomes" id="UP000095395"/>
    </source>
</evidence>
<evidence type="ECO:0000256" key="3">
    <source>
        <dbReference type="PROSITE-ProRule" id="PRU00339"/>
    </source>
</evidence>
<feature type="coiled-coil region" evidence="4">
    <location>
        <begin position="284"/>
        <end position="311"/>
    </location>
</feature>
<dbReference type="EMBL" id="CYYR01000010">
    <property type="protein sequence ID" value="CUN92225.1"/>
    <property type="molecule type" value="Genomic_DNA"/>
</dbReference>
<keyword evidence="4" id="KW-0175">Coiled coil</keyword>
<dbReference type="Pfam" id="PF13181">
    <property type="entry name" value="TPR_8"/>
    <property type="match status" value="1"/>
</dbReference>
<dbReference type="EMBL" id="QSKW01000005">
    <property type="protein sequence ID" value="RHE99060.1"/>
    <property type="molecule type" value="Genomic_DNA"/>
</dbReference>
<keyword evidence="2 3" id="KW-0802">TPR repeat</keyword>
<evidence type="ECO:0000256" key="2">
    <source>
        <dbReference type="ARBA" id="ARBA00022803"/>
    </source>
</evidence>
<dbReference type="EMBL" id="CVRS01000075">
    <property type="protein sequence ID" value="CRL39117.1"/>
    <property type="molecule type" value="Genomic_DNA"/>
</dbReference>
<organism evidence="6 14">
    <name type="scientific">Roseburia inulinivorans</name>
    <dbReference type="NCBI Taxonomy" id="360807"/>
    <lineage>
        <taxon>Bacteria</taxon>
        <taxon>Bacillati</taxon>
        <taxon>Bacillota</taxon>
        <taxon>Clostridia</taxon>
        <taxon>Lachnospirales</taxon>
        <taxon>Lachnospiraceae</taxon>
        <taxon>Roseburia</taxon>
    </lineage>
</organism>
<dbReference type="EMBL" id="QRUN01000015">
    <property type="protein sequence ID" value="RGR67293.1"/>
    <property type="molecule type" value="Genomic_DNA"/>
</dbReference>
<feature type="transmembrane region" description="Helical" evidence="5">
    <location>
        <begin position="239"/>
        <end position="262"/>
    </location>
</feature>
<evidence type="ECO:0000313" key="21">
    <source>
        <dbReference type="Proteomes" id="UP000286271"/>
    </source>
</evidence>
<dbReference type="Proteomes" id="UP000095453">
    <property type="component" value="Unassembled WGS sequence"/>
</dbReference>
<evidence type="ECO:0000313" key="13">
    <source>
        <dbReference type="EMBL" id="RHF83502.1"/>
    </source>
</evidence>
<evidence type="ECO:0000256" key="1">
    <source>
        <dbReference type="ARBA" id="ARBA00022737"/>
    </source>
</evidence>
<dbReference type="EMBL" id="QSFX01000015">
    <property type="protein sequence ID" value="RHA88278.1"/>
    <property type="molecule type" value="Genomic_DNA"/>
</dbReference>
<dbReference type="Proteomes" id="UP000285820">
    <property type="component" value="Unassembled WGS sequence"/>
</dbReference>
<dbReference type="PROSITE" id="PS50005">
    <property type="entry name" value="TPR"/>
    <property type="match status" value="1"/>
</dbReference>
<reference evidence="17 18" key="3">
    <citation type="submission" date="2018-08" db="EMBL/GenBank/DDBJ databases">
        <title>A genome reference for cultivated species of the human gut microbiota.</title>
        <authorList>
            <person name="Zou Y."/>
            <person name="Xue W."/>
            <person name="Luo G."/>
        </authorList>
    </citation>
    <scope>NUCLEOTIDE SEQUENCE [LARGE SCALE GENOMIC DNA]</scope>
    <source>
        <strain evidence="9 20">AF24-4</strain>
        <strain evidence="13 19">AM23-23AC</strain>
        <strain evidence="12 21">AM27-11</strain>
        <strain evidence="11 17">AM32-8LB</strain>
        <strain evidence="10 18">AM42-1AC</strain>
    </source>
</reference>
<reference evidence="6" key="2">
    <citation type="submission" date="2015-05" db="EMBL/GenBank/DDBJ databases">
        <authorList>
            <person name="Wang D.B."/>
            <person name="Wang M."/>
        </authorList>
    </citation>
    <scope>NUCLEOTIDE SEQUENCE [LARGE SCALE GENOMIC DNA]</scope>
    <source>
        <strain evidence="6">L1-83</strain>
    </source>
</reference>
<dbReference type="Proteomes" id="UP000283701">
    <property type="component" value="Unassembled WGS sequence"/>
</dbReference>
<dbReference type="OrthoDB" id="9791784at2"/>
<dbReference type="EMBL" id="QSIQ01000041">
    <property type="protein sequence ID" value="RHC98875.1"/>
    <property type="molecule type" value="Genomic_DNA"/>
</dbReference>
<dbReference type="EMBL" id="CYXX01000008">
    <property type="protein sequence ID" value="CUM97638.1"/>
    <property type="molecule type" value="Genomic_DNA"/>
</dbReference>
<evidence type="ECO:0000313" key="19">
    <source>
        <dbReference type="Proteomes" id="UP000283701"/>
    </source>
</evidence>
<protein>
    <submittedName>
        <fullName evidence="7">Predicted O-linked N-acetylglucosamine transferase, SPINDLY family</fullName>
    </submittedName>
    <submittedName>
        <fullName evidence="9">Tetratricopeptide repeat protein</fullName>
    </submittedName>
</protein>
<dbReference type="Proteomes" id="UP000286271">
    <property type="component" value="Unassembled WGS sequence"/>
</dbReference>
<evidence type="ECO:0000313" key="7">
    <source>
        <dbReference type="EMBL" id="CUM97638.1"/>
    </source>
</evidence>
<accession>A0A0M6WQ02</accession>
<evidence type="ECO:0000313" key="6">
    <source>
        <dbReference type="EMBL" id="CRL39117.1"/>
    </source>
</evidence>
<evidence type="ECO:0000313" key="16">
    <source>
        <dbReference type="Proteomes" id="UP000095453"/>
    </source>
</evidence>
<sequence length="460" mass="51430">MRCYNCGAELGKGDNCQNCGTNVKVYKKILMASNAYYNDALEKAGVRDLSGAIESLKISLRFNKLNIDARNLLGLIYYEMGEVVTALTEWVISKNYQPKDNLASRYLDEVQKNQARLDSVNQTIKKYNQALLYCKQNSRDLAIIQLKKVLSLNPKLVSGHQLLALLYIQEGRYDLAKKSLRNAGKIDANNTVTLRYLKEANAALREQNPSKKQKNDELISYQSGNETIIQPKYLKDNSAVGTIINMVIGIAIGIAITCFLVVPGVRRTVMNNTKAEVLDANNTISSKNQTITSLQSQVDDLTSQITDAKNSEEESANKLESYDKLLTAYETYTTGDIEKAGDALSSVNVDDLSADAKSIYDTINAQVNAEYMAALYKEGYDAYSGKKYDDAVSALSKVVEMDENYENGNALYYLAQAYRKNEDMENAKIYYQKVVELYPNTERAANSQNYLDQSETDTAR</sequence>
<evidence type="ECO:0000313" key="10">
    <source>
        <dbReference type="EMBL" id="RHA88278.1"/>
    </source>
</evidence>
<dbReference type="SMART" id="SM00028">
    <property type="entry name" value="TPR"/>
    <property type="match status" value="6"/>
</dbReference>
<proteinExistence type="predicted"/>
<keyword evidence="14" id="KW-1185">Reference proteome</keyword>
<feature type="repeat" description="TPR" evidence="3">
    <location>
        <begin position="408"/>
        <end position="441"/>
    </location>
</feature>
<keyword evidence="5" id="KW-0812">Transmembrane</keyword>
<dbReference type="Proteomes" id="UP000266391">
    <property type="component" value="Unassembled WGS sequence"/>
</dbReference>
<dbReference type="Proteomes" id="UP000283492">
    <property type="component" value="Unassembled WGS sequence"/>
</dbReference>
<dbReference type="Proteomes" id="UP000049828">
    <property type="component" value="Unassembled WGS sequence"/>
</dbReference>
<keyword evidence="7" id="KW-0808">Transferase</keyword>
<dbReference type="Proteomes" id="UP000095395">
    <property type="component" value="Unassembled WGS sequence"/>
</dbReference>
<dbReference type="Pfam" id="PF13432">
    <property type="entry name" value="TPR_16"/>
    <property type="match status" value="1"/>
</dbReference>
<dbReference type="InterPro" id="IPR051012">
    <property type="entry name" value="CellSynth/LPSAsmb/PSIAsmb"/>
</dbReference>
<keyword evidence="5" id="KW-1133">Transmembrane helix</keyword>
<dbReference type="PANTHER" id="PTHR45586:SF1">
    <property type="entry name" value="LIPOPOLYSACCHARIDE ASSEMBLY PROTEIN B"/>
    <property type="match status" value="1"/>
</dbReference>
<evidence type="ECO:0000313" key="8">
    <source>
        <dbReference type="EMBL" id="CUN92225.1"/>
    </source>
</evidence>
<evidence type="ECO:0000256" key="5">
    <source>
        <dbReference type="SAM" id="Phobius"/>
    </source>
</evidence>
<dbReference type="STRING" id="360807.ERS852392_01687"/>
<evidence type="ECO:0000313" key="11">
    <source>
        <dbReference type="EMBL" id="RHC98875.1"/>
    </source>
</evidence>
<gene>
    <name evidence="13" type="ORF">DW654_10710</name>
    <name evidence="12" type="ORF">DW707_04865</name>
    <name evidence="11" type="ORF">DW813_15830</name>
    <name evidence="10" type="ORF">DW914_09530</name>
    <name evidence="9" type="ORF">DWY29_10820</name>
    <name evidence="8" type="ORF">ERS852392_01687</name>
    <name evidence="7" type="ORF">ERS852444_01325</name>
    <name evidence="6" type="ORF">RIL183_24131</name>
</gene>
<evidence type="ECO:0000313" key="20">
    <source>
        <dbReference type="Proteomes" id="UP000285820"/>
    </source>
</evidence>
<dbReference type="SUPFAM" id="SSF48452">
    <property type="entry name" value="TPR-like"/>
    <property type="match status" value="2"/>
</dbReference>
<reference evidence="14" key="1">
    <citation type="submission" date="2015-05" db="EMBL/GenBank/DDBJ databases">
        <authorList>
            <consortium name="Pathogen Informatics"/>
        </authorList>
    </citation>
    <scope>NUCLEOTIDE SEQUENCE [LARGE SCALE GENOMIC DNA]</scope>
    <source>
        <strain evidence="8 15">2789STDY5608835</strain>
        <strain evidence="7 16">2789STDY5608887</strain>
        <strain evidence="14">L1-83</strain>
    </source>
</reference>
<evidence type="ECO:0000313" key="18">
    <source>
        <dbReference type="Proteomes" id="UP000283492"/>
    </source>
</evidence>
<evidence type="ECO:0000313" key="17">
    <source>
        <dbReference type="Proteomes" id="UP000266391"/>
    </source>
</evidence>
<keyword evidence="5" id="KW-0472">Membrane</keyword>
<dbReference type="Gene3D" id="1.25.40.10">
    <property type="entry name" value="Tetratricopeptide repeat domain"/>
    <property type="match status" value="3"/>
</dbReference>
<dbReference type="GO" id="GO:0016740">
    <property type="term" value="F:transferase activity"/>
    <property type="evidence" value="ECO:0007669"/>
    <property type="project" value="UniProtKB-KW"/>
</dbReference>
<evidence type="ECO:0000256" key="4">
    <source>
        <dbReference type="SAM" id="Coils"/>
    </source>
</evidence>
<evidence type="ECO:0000313" key="14">
    <source>
        <dbReference type="Proteomes" id="UP000049828"/>
    </source>
</evidence>
<dbReference type="RefSeq" id="WP_021924070.1">
    <property type="nucleotide sequence ID" value="NZ_CABJFX010000015.1"/>
</dbReference>
<dbReference type="PANTHER" id="PTHR45586">
    <property type="entry name" value="TPR REPEAT-CONTAINING PROTEIN PA4667"/>
    <property type="match status" value="1"/>
</dbReference>
<dbReference type="InterPro" id="IPR011990">
    <property type="entry name" value="TPR-like_helical_dom_sf"/>
</dbReference>